<dbReference type="Proteomes" id="UP001156702">
    <property type="component" value="Unassembled WGS sequence"/>
</dbReference>
<protein>
    <submittedName>
        <fullName evidence="2">Uncharacterized protein</fullName>
    </submittedName>
</protein>
<organism evidence="2 3">
    <name type="scientific">Shinella yambaruensis</name>
    <dbReference type="NCBI Taxonomy" id="415996"/>
    <lineage>
        <taxon>Bacteria</taxon>
        <taxon>Pseudomonadati</taxon>
        <taxon>Pseudomonadota</taxon>
        <taxon>Alphaproteobacteria</taxon>
        <taxon>Hyphomicrobiales</taxon>
        <taxon>Rhizobiaceae</taxon>
        <taxon>Shinella</taxon>
    </lineage>
</organism>
<accession>A0ABQ5ZEQ5</accession>
<feature type="chain" id="PRO_5045237878" evidence="1">
    <location>
        <begin position="20"/>
        <end position="161"/>
    </location>
</feature>
<name>A0ABQ5ZEQ5_9HYPH</name>
<keyword evidence="3" id="KW-1185">Reference proteome</keyword>
<evidence type="ECO:0000313" key="3">
    <source>
        <dbReference type="Proteomes" id="UP001156702"/>
    </source>
</evidence>
<comment type="caution">
    <text evidence="2">The sequence shown here is derived from an EMBL/GenBank/DDBJ whole genome shotgun (WGS) entry which is preliminary data.</text>
</comment>
<reference evidence="3" key="1">
    <citation type="journal article" date="2019" name="Int. J. Syst. Evol. Microbiol.">
        <title>The Global Catalogue of Microorganisms (GCM) 10K type strain sequencing project: providing services to taxonomists for standard genome sequencing and annotation.</title>
        <authorList>
            <consortium name="The Broad Institute Genomics Platform"/>
            <consortium name="The Broad Institute Genome Sequencing Center for Infectious Disease"/>
            <person name="Wu L."/>
            <person name="Ma J."/>
        </authorList>
    </citation>
    <scope>NUCLEOTIDE SEQUENCE [LARGE SCALE GENOMIC DNA]</scope>
    <source>
        <strain evidence="3">NBRC 102122</strain>
    </source>
</reference>
<keyword evidence="1" id="KW-0732">Signal</keyword>
<gene>
    <name evidence="2" type="ORF">GCM10007923_05730</name>
</gene>
<dbReference type="RefSeq" id="WP_244765592.1">
    <property type="nucleotide sequence ID" value="NZ_BSOP01000005.1"/>
</dbReference>
<evidence type="ECO:0000256" key="1">
    <source>
        <dbReference type="SAM" id="SignalP"/>
    </source>
</evidence>
<feature type="signal peptide" evidence="1">
    <location>
        <begin position="1"/>
        <end position="19"/>
    </location>
</feature>
<evidence type="ECO:0000313" key="2">
    <source>
        <dbReference type="EMBL" id="GLR49368.1"/>
    </source>
</evidence>
<dbReference type="EMBL" id="BSOP01000005">
    <property type="protein sequence ID" value="GLR49368.1"/>
    <property type="molecule type" value="Genomic_DNA"/>
</dbReference>
<proteinExistence type="predicted"/>
<sequence>MKPFAALVFALLLPVCAEANCIPPWRTQFACNIPERHARVEFCRLPEPGDHPGKKEAYYTYAVGAAAAELYFETDSTWFSTKDTEIDHPTDLTMAVGYAHGKYVYAFVVTEDKREADGIRQGEVRVYGSTDAFTNDTRDNELTRLACDPASILADRASIRP</sequence>